<protein>
    <recommendedName>
        <fullName evidence="3">DUF1064 domain-containing protein</fullName>
    </recommendedName>
</protein>
<gene>
    <name evidence="1" type="ORF">CN611_07390</name>
</gene>
<dbReference type="Proteomes" id="UP000220621">
    <property type="component" value="Unassembled WGS sequence"/>
</dbReference>
<sequence length="199" mass="23262">MKLNKTWANTTAGIIYEIRERRDRNVLHYEWAIVRDGSELHVAKGYKSKETARRHLKELNPHIEGQFKTKRAPRKKVNAVKVEYDGHEFDSMTERDFYIYLLNNKTVTDIELQKTFHLLDGYEIPSIVNKKGSRSVSKKQYTPDFICRIVGQGYVAFEVKGSVKTIPRDLSLRRHLFESQYGIQLVIAVPDKKEGWNFS</sequence>
<dbReference type="Pfam" id="PF06356">
    <property type="entry name" value="DUF1064"/>
    <property type="match status" value="1"/>
</dbReference>
<dbReference type="InterPro" id="IPR009414">
    <property type="entry name" value="DUF1064"/>
</dbReference>
<reference evidence="1 2" key="1">
    <citation type="submission" date="2017-09" db="EMBL/GenBank/DDBJ databases">
        <title>Large-scale bioinformatics analysis of Bacillus genomes uncovers conserved roles of natural products in bacterial physiology.</title>
        <authorList>
            <consortium name="Agbiome Team Llc"/>
            <person name="Bleich R.M."/>
            <person name="Grubbs K.J."/>
            <person name="Santa Maria K.C."/>
            <person name="Allen S.E."/>
            <person name="Farag S."/>
            <person name="Shank E.A."/>
            <person name="Bowers A."/>
        </authorList>
    </citation>
    <scope>NUCLEOTIDE SEQUENCE [LARGE SCALE GENOMIC DNA]</scope>
    <source>
        <strain evidence="1 2">AFS010764</strain>
    </source>
</reference>
<organism evidence="1 2">
    <name type="scientific">Bacillus wiedmannii</name>
    <dbReference type="NCBI Taxonomy" id="1890302"/>
    <lineage>
        <taxon>Bacteria</taxon>
        <taxon>Bacillati</taxon>
        <taxon>Bacillota</taxon>
        <taxon>Bacilli</taxon>
        <taxon>Bacillales</taxon>
        <taxon>Bacillaceae</taxon>
        <taxon>Bacillus</taxon>
        <taxon>Bacillus cereus group</taxon>
    </lineage>
</organism>
<dbReference type="EMBL" id="NUDL01000020">
    <property type="protein sequence ID" value="PEM57627.1"/>
    <property type="molecule type" value="Genomic_DNA"/>
</dbReference>
<evidence type="ECO:0000313" key="2">
    <source>
        <dbReference type="Proteomes" id="UP000220621"/>
    </source>
</evidence>
<comment type="caution">
    <text evidence="1">The sequence shown here is derived from an EMBL/GenBank/DDBJ whole genome shotgun (WGS) entry which is preliminary data.</text>
</comment>
<proteinExistence type="predicted"/>
<name>A0A2A8BSN4_9BACI</name>
<dbReference type="RefSeq" id="WP_098102081.1">
    <property type="nucleotide sequence ID" value="NZ_NUDL01000020.1"/>
</dbReference>
<evidence type="ECO:0000313" key="1">
    <source>
        <dbReference type="EMBL" id="PEM57627.1"/>
    </source>
</evidence>
<accession>A0A2A8BSN4</accession>
<dbReference type="AlphaFoldDB" id="A0A2A8BSN4"/>
<evidence type="ECO:0008006" key="3">
    <source>
        <dbReference type="Google" id="ProtNLM"/>
    </source>
</evidence>